<dbReference type="AlphaFoldDB" id="A0A2V3DXD3"/>
<dbReference type="PANTHER" id="PTHR43684">
    <property type="match status" value="1"/>
</dbReference>
<comment type="subcellular location">
    <subcellularLocation>
        <location evidence="1">Peroxisome</location>
    </subcellularLocation>
</comment>
<keyword evidence="6" id="KW-1185">Reference proteome</keyword>
<accession>A0A2V3DXD3</accession>
<organism evidence="5 6">
    <name type="scientific">Arthrobacter psychrochitiniphilus</name>
    <dbReference type="NCBI Taxonomy" id="291045"/>
    <lineage>
        <taxon>Bacteria</taxon>
        <taxon>Bacillati</taxon>
        <taxon>Actinomycetota</taxon>
        <taxon>Actinomycetes</taxon>
        <taxon>Micrococcales</taxon>
        <taxon>Micrococcaceae</taxon>
        <taxon>Arthrobacter</taxon>
    </lineage>
</organism>
<dbReference type="InterPro" id="IPR001753">
    <property type="entry name" value="Enoyl-CoA_hydra/iso"/>
</dbReference>
<evidence type="ECO:0000256" key="1">
    <source>
        <dbReference type="ARBA" id="ARBA00004275"/>
    </source>
</evidence>
<dbReference type="InterPro" id="IPR029045">
    <property type="entry name" value="ClpP/crotonase-like_dom_sf"/>
</dbReference>
<evidence type="ECO:0000313" key="6">
    <source>
        <dbReference type="Proteomes" id="UP000246303"/>
    </source>
</evidence>
<dbReference type="PROSITE" id="PS00166">
    <property type="entry name" value="ENOYL_COA_HYDRATASE"/>
    <property type="match status" value="1"/>
</dbReference>
<dbReference type="SUPFAM" id="SSF52096">
    <property type="entry name" value="ClpP/crotonase"/>
    <property type="match status" value="1"/>
</dbReference>
<dbReference type="Proteomes" id="UP000246303">
    <property type="component" value="Unassembled WGS sequence"/>
</dbReference>
<evidence type="ECO:0008006" key="7">
    <source>
        <dbReference type="Google" id="ProtNLM"/>
    </source>
</evidence>
<dbReference type="CDD" id="cd06558">
    <property type="entry name" value="crotonase-like"/>
    <property type="match status" value="1"/>
</dbReference>
<evidence type="ECO:0000256" key="3">
    <source>
        <dbReference type="ARBA" id="ARBA00023235"/>
    </source>
</evidence>
<comment type="similarity">
    <text evidence="4">Belongs to the enoyl-CoA hydratase/isomerase family.</text>
</comment>
<keyword evidence="2" id="KW-0576">Peroxisome</keyword>
<gene>
    <name evidence="5" type="ORF">CVS29_01290</name>
</gene>
<dbReference type="GO" id="GO:0004165">
    <property type="term" value="F:delta(3)-delta(2)-enoyl-CoA isomerase activity"/>
    <property type="evidence" value="ECO:0007669"/>
    <property type="project" value="UniProtKB-ARBA"/>
</dbReference>
<dbReference type="Pfam" id="PF00378">
    <property type="entry name" value="ECH_1"/>
    <property type="match status" value="1"/>
</dbReference>
<comment type="caution">
    <text evidence="5">The sequence shown here is derived from an EMBL/GenBank/DDBJ whole genome shotgun (WGS) entry which is preliminary data.</text>
</comment>
<dbReference type="InterPro" id="IPR051053">
    <property type="entry name" value="ECH/Chromodomain_protein"/>
</dbReference>
<evidence type="ECO:0000256" key="2">
    <source>
        <dbReference type="ARBA" id="ARBA00023140"/>
    </source>
</evidence>
<dbReference type="RefSeq" id="WP_110104519.1">
    <property type="nucleotide sequence ID" value="NZ_JACBZZ010000001.1"/>
</dbReference>
<protein>
    <recommendedName>
        <fullName evidence="7">Enoyl-CoA hydratase</fullName>
    </recommendedName>
</protein>
<dbReference type="PANTHER" id="PTHR43684:SF1">
    <property type="entry name" value="ENOYL-COA DELTA ISOMERASE 2"/>
    <property type="match status" value="1"/>
</dbReference>
<dbReference type="EMBL" id="QHLZ01000001">
    <property type="protein sequence ID" value="PXA69232.1"/>
    <property type="molecule type" value="Genomic_DNA"/>
</dbReference>
<reference evidence="5 6" key="1">
    <citation type="submission" date="2018-05" db="EMBL/GenBank/DDBJ databases">
        <title>Genetic diversity of glacier-inhabiting Cryobacterium bacteria in China and description of Cryobacterium mengkeensis sp. nov. and Arthrobacter glacialis sp. nov.</title>
        <authorList>
            <person name="Liu Q."/>
            <person name="Xin Y.-H."/>
        </authorList>
    </citation>
    <scope>NUCLEOTIDE SEQUENCE [LARGE SCALE GENOMIC DNA]</scope>
    <source>
        <strain evidence="5 6">GP3</strain>
    </source>
</reference>
<sequence>MTFDNIVVEQEGPLLWLTLNRPAEANALSDTLADEFCAAIELAQNDPDCHVVILQGNGKYFCAGGDVHMMAAAQDPARFLKALAEKMHEGLLSLAHSRLITIAAVHGFAAGAGLGLVLNADFVLASDKAGFVSAYGNVGLSPDCGVSYLLPQIVGHQRAAQICLLGRPVTAQEGLAWGLVSELVPAEELVERARALGTQLTAGATQALGTTRQLLKRASNAGFAAHLALEAESISSIISHPDTNARIRAFVAKSTA</sequence>
<dbReference type="InterPro" id="IPR018376">
    <property type="entry name" value="Enoyl-CoA_hyd/isom_CS"/>
</dbReference>
<name>A0A2V3DXD3_9MICC</name>
<proteinExistence type="inferred from homology"/>
<evidence type="ECO:0000313" key="5">
    <source>
        <dbReference type="EMBL" id="PXA69232.1"/>
    </source>
</evidence>
<evidence type="ECO:0000256" key="4">
    <source>
        <dbReference type="RuleBase" id="RU003707"/>
    </source>
</evidence>
<dbReference type="Gene3D" id="3.90.226.10">
    <property type="entry name" value="2-enoyl-CoA Hydratase, Chain A, domain 1"/>
    <property type="match status" value="1"/>
</dbReference>
<dbReference type="OrthoDB" id="9777711at2"/>
<keyword evidence="3" id="KW-0413">Isomerase</keyword>